<sequence length="749" mass="82630">MTKLAKIYALLLVAVMIWLVGQFVNHSPIQTQLTALLPQSAQSEVIQAVEKYQENQLNQQIIILIGADDSERAFQAAEQRLILWQNNGLFAEVDGKINPDLRQLRQSLHTLGAATLPAEQIQQLYENPKQYFIERAEVAANPFSGSLLSLTDDWLGFSRFVLQKQANQVHWHSEHAMLYAEFNGKTWVWLRAKLNNHQPNPMLLNWWQQEKKIAQSNHYEFVASGGALFAADAKQSAERESSVMSGVGLTLTFALLLAVFRSWRVLWLALPLGVGVLMGLAAAVAVFGEIHALTLVVGTSLVGVLVDFPLHWLAPSLFRQPENGWQGTESMRYVLPSFLISLTITVVGYILLYFTPLPVLRQTAVFSAAALLGAFGATVCFLPVLMKKYVPRKMRLPNIKISPKFNYFMGILAILLCFGITKTHWQDDIRQWANLRADLLADTQLAAQISQMNATQTVILIGKKPDDLLQKSRELENRLRNVANIQTLNQWILPINEQVALKKQFANLAKQPENFAPLVALGVPSETIQAALNAAANAPTVTLSDSLNAPQAEAFRGLYVGEIAGQSVGLARIGSLKTGTNVADYLPENAFLLDKRSELNQQFTHTRNLAAWLKMGSLLVAWWVLMAIFGWRRGSVILLLPMLALMATIGVLGWLNLTIGLFVMFGLLLTLAIGVDYAVYAFHAPETAAARLMGVGLAAITTGISFGLLALSATPAVMAFGVSVALGVVFNWAAISLAIYFRLPEMFFV</sequence>
<feature type="transmembrane region" description="Helical" evidence="1">
    <location>
        <begin position="7"/>
        <end position="24"/>
    </location>
</feature>
<reference evidence="2 3" key="2">
    <citation type="submission" date="2011-10" db="EMBL/GenBank/DDBJ databases">
        <title>The Genome Sequence of Simonsiella muelleri ATCC 29453.</title>
        <authorList>
            <consortium name="The Broad Institute Genome Sequencing Platform"/>
            <consortium name="The Broad Institute Genome Sequencing Center for Infectious Disease"/>
            <person name="Earl A."/>
            <person name="Ward D."/>
            <person name="Feldgarden M."/>
            <person name="Gevers D."/>
            <person name="Izard J."/>
            <person name="Baranova O.V."/>
            <person name="Blanton J.M."/>
            <person name="Tanner A.C."/>
            <person name="Dewhirst F."/>
            <person name="Young S.K."/>
            <person name="Zeng Q."/>
            <person name="Gargeya S."/>
            <person name="Fitzgerald M."/>
            <person name="Haas B."/>
            <person name="Abouelleil A."/>
            <person name="Alvarado L."/>
            <person name="Arachchi H.M."/>
            <person name="Berlin A."/>
            <person name="Brown A."/>
            <person name="Chapman S.B."/>
            <person name="Chen Z."/>
            <person name="Dunbar C."/>
            <person name="Freedman E."/>
            <person name="Gearin G."/>
            <person name="Goldberg J."/>
            <person name="Griggs A."/>
            <person name="Gujja S."/>
            <person name="Heiman D."/>
            <person name="Howarth C."/>
            <person name="Larson L."/>
            <person name="Lui A."/>
            <person name="MacDonald P.J.P."/>
            <person name="Montmayeur A."/>
            <person name="Murphy C."/>
            <person name="Neiman D."/>
            <person name="Pearson M."/>
            <person name="Priest M."/>
            <person name="Roberts A."/>
            <person name="Saif S."/>
            <person name="Shea T."/>
            <person name="Shenoy N."/>
            <person name="Sisk P."/>
            <person name="Stolte C."/>
            <person name="Sykes S."/>
            <person name="Wortman J."/>
            <person name="Nusbaum C."/>
            <person name="Birren B."/>
        </authorList>
    </citation>
    <scope>NUCLEOTIDE SEQUENCE [LARGE SCALE GENOMIC DNA]</scope>
    <source>
        <strain evidence="2 3">ATCC 29453</strain>
    </source>
</reference>
<evidence type="ECO:0000313" key="2">
    <source>
        <dbReference type="EMBL" id="EFG31391.1"/>
    </source>
</evidence>
<keyword evidence="1" id="KW-0472">Membrane</keyword>
<name>V9H662_9NEIS</name>
<dbReference type="PANTHER" id="PTHR33406">
    <property type="entry name" value="MEMBRANE PROTEIN MJ1562-RELATED"/>
    <property type="match status" value="1"/>
</dbReference>
<protein>
    <recommendedName>
        <fullName evidence="4">Membrane transport protein MMPL domain-containing protein</fullName>
    </recommendedName>
</protein>
<feature type="transmembrane region" description="Helical" evidence="1">
    <location>
        <begin position="609"/>
        <end position="629"/>
    </location>
</feature>
<dbReference type="HOGENOM" id="CLU_017576_0_1_4"/>
<gene>
    <name evidence="2" type="ORF">HMPREF9021_00660</name>
</gene>
<dbReference type="InterPro" id="IPR050545">
    <property type="entry name" value="Mycobact_MmpL"/>
</dbReference>
<dbReference type="STRING" id="641147.HMPREF9021_00660"/>
<keyword evidence="1" id="KW-0812">Transmembrane</keyword>
<feature type="transmembrane region" description="Helical" evidence="1">
    <location>
        <begin position="333"/>
        <end position="352"/>
    </location>
</feature>
<evidence type="ECO:0000313" key="3">
    <source>
        <dbReference type="Proteomes" id="UP000017813"/>
    </source>
</evidence>
<evidence type="ECO:0000256" key="1">
    <source>
        <dbReference type="SAM" id="Phobius"/>
    </source>
</evidence>
<dbReference type="GO" id="GO:0005886">
    <property type="term" value="C:plasma membrane"/>
    <property type="evidence" value="ECO:0007669"/>
    <property type="project" value="TreeGrafter"/>
</dbReference>
<feature type="transmembrane region" description="Helical" evidence="1">
    <location>
        <begin position="267"/>
        <end position="287"/>
    </location>
</feature>
<proteinExistence type="predicted"/>
<feature type="transmembrane region" description="Helical" evidence="1">
    <location>
        <begin position="636"/>
        <end position="655"/>
    </location>
</feature>
<feature type="transmembrane region" description="Helical" evidence="1">
    <location>
        <begin position="661"/>
        <end position="680"/>
    </location>
</feature>
<feature type="transmembrane region" description="Helical" evidence="1">
    <location>
        <begin position="364"/>
        <end position="385"/>
    </location>
</feature>
<dbReference type="KEGG" id="smur:BWP33_09975"/>
<dbReference type="AlphaFoldDB" id="V9H662"/>
<dbReference type="RefSeq" id="WP_002641444.1">
    <property type="nucleotide sequence ID" value="NZ_CP019448.1"/>
</dbReference>
<keyword evidence="1" id="KW-1133">Transmembrane helix</keyword>
<reference evidence="2 3" key="1">
    <citation type="submission" date="2010-03" db="EMBL/GenBank/DDBJ databases">
        <authorList>
            <consortium name="The Broad Institute Genome Sequencing Platform"/>
            <person name="Ward D."/>
            <person name="Earl A."/>
            <person name="Feldgarden M."/>
            <person name="Gevers D."/>
            <person name="Young S."/>
            <person name="Zeng Q."/>
            <person name="Koehrsen M."/>
            <person name="Alvarado L."/>
            <person name="Berlin A.M."/>
            <person name="Borenstein D."/>
            <person name="Chapman S.B."/>
            <person name="Chen Z."/>
            <person name="Engels R."/>
            <person name="Freedman E."/>
            <person name="Gellesch M."/>
            <person name="Goldberg J."/>
            <person name="Griggs A."/>
            <person name="Gujja S."/>
            <person name="Heilman E.R."/>
            <person name="Heiman D.I."/>
            <person name="Hepburn T.A."/>
            <person name="Howarth C."/>
            <person name="Jen D."/>
            <person name="Larson L."/>
            <person name="Mehta T."/>
            <person name="Park D."/>
            <person name="Pearson M."/>
            <person name="Richards J."/>
            <person name="Roberts A."/>
            <person name="Saif S."/>
            <person name="Shea T.D."/>
            <person name="Shenoy N."/>
            <person name="Sisk P."/>
            <person name="Stolte C."/>
            <person name="Sykes S.N."/>
            <person name="Walk T."/>
            <person name="White J."/>
            <person name="Yandava C."/>
            <person name="Izard J."/>
            <person name="Baranova O.V."/>
            <person name="Blanton J.M."/>
            <person name="Tanner A.C."/>
            <person name="Dewhirst F."/>
            <person name="Haas B."/>
            <person name="Nusbaum C."/>
            <person name="Birren B."/>
        </authorList>
    </citation>
    <scope>NUCLEOTIDE SEQUENCE [LARGE SCALE GENOMIC DNA]</scope>
    <source>
        <strain evidence="2 3">ATCC 29453</strain>
    </source>
</reference>
<dbReference type="EMBL" id="ADCY02000011">
    <property type="protein sequence ID" value="EFG31391.1"/>
    <property type="molecule type" value="Genomic_DNA"/>
</dbReference>
<comment type="caution">
    <text evidence="2">The sequence shown here is derived from an EMBL/GenBank/DDBJ whole genome shotgun (WGS) entry which is preliminary data.</text>
</comment>
<dbReference type="Gene3D" id="1.20.1640.10">
    <property type="entry name" value="Multidrug efflux transporter AcrB transmembrane domain"/>
    <property type="match status" value="2"/>
</dbReference>
<feature type="transmembrane region" description="Helical" evidence="1">
    <location>
        <begin position="293"/>
        <end position="313"/>
    </location>
</feature>
<feature type="transmembrane region" description="Helical" evidence="1">
    <location>
        <begin position="243"/>
        <end position="260"/>
    </location>
</feature>
<accession>V9H662</accession>
<dbReference type="Proteomes" id="UP000017813">
    <property type="component" value="Unassembled WGS sequence"/>
</dbReference>
<organism evidence="2 3">
    <name type="scientific">Simonsiella muelleri ATCC 29453</name>
    <dbReference type="NCBI Taxonomy" id="641147"/>
    <lineage>
        <taxon>Bacteria</taxon>
        <taxon>Pseudomonadati</taxon>
        <taxon>Pseudomonadota</taxon>
        <taxon>Betaproteobacteria</taxon>
        <taxon>Neisseriales</taxon>
        <taxon>Neisseriaceae</taxon>
        <taxon>Simonsiella</taxon>
    </lineage>
</organism>
<feature type="transmembrane region" description="Helical" evidence="1">
    <location>
        <begin position="692"/>
        <end position="711"/>
    </location>
</feature>
<feature type="transmembrane region" description="Helical" evidence="1">
    <location>
        <begin position="717"/>
        <end position="741"/>
    </location>
</feature>
<keyword evidence="3" id="KW-1185">Reference proteome</keyword>
<evidence type="ECO:0008006" key="4">
    <source>
        <dbReference type="Google" id="ProtNLM"/>
    </source>
</evidence>
<dbReference type="PANTHER" id="PTHR33406:SF13">
    <property type="entry name" value="MEMBRANE PROTEIN YDFJ"/>
    <property type="match status" value="1"/>
</dbReference>
<dbReference type="SUPFAM" id="SSF82866">
    <property type="entry name" value="Multidrug efflux transporter AcrB transmembrane domain"/>
    <property type="match status" value="2"/>
</dbReference>
<dbReference type="eggNOG" id="COG4258">
    <property type="taxonomic scope" value="Bacteria"/>
</dbReference>